<feature type="compositionally biased region" description="Polar residues" evidence="1">
    <location>
        <begin position="26"/>
        <end position="38"/>
    </location>
</feature>
<reference evidence="2 3" key="1">
    <citation type="journal article" date="2024" name="J Genomics">
        <title>Draft genome sequencing and assembly of Favolaschia claudopus CIRM-BRFM 2984 isolated from oak limbs.</title>
        <authorList>
            <person name="Navarro D."/>
            <person name="Drula E."/>
            <person name="Chaduli D."/>
            <person name="Cazenave R."/>
            <person name="Ahrendt S."/>
            <person name="Wang J."/>
            <person name="Lipzen A."/>
            <person name="Daum C."/>
            <person name="Barry K."/>
            <person name="Grigoriev I.V."/>
            <person name="Favel A."/>
            <person name="Rosso M.N."/>
            <person name="Martin F."/>
        </authorList>
    </citation>
    <scope>NUCLEOTIDE SEQUENCE [LARGE SCALE GENOMIC DNA]</scope>
    <source>
        <strain evidence="2 3">CIRM-BRFM 2984</strain>
    </source>
</reference>
<comment type="caution">
    <text evidence="2">The sequence shown here is derived from an EMBL/GenBank/DDBJ whole genome shotgun (WGS) entry which is preliminary data.</text>
</comment>
<keyword evidence="3" id="KW-1185">Reference proteome</keyword>
<dbReference type="AlphaFoldDB" id="A0AAV9YYV6"/>
<name>A0AAV9YYV6_9AGAR</name>
<gene>
    <name evidence="2" type="ORF">R3P38DRAFT_3246405</name>
</gene>
<dbReference type="Proteomes" id="UP001362999">
    <property type="component" value="Unassembled WGS sequence"/>
</dbReference>
<sequence length="90" mass="10092">MALHSHRRHRSRGGRLSIGGRHESPQRNSLFPFSTSKPSSSCYMRVALNSDDTGVVPRFDLLEIWMAALQAAKPEGEVVWQPMSEGIVSW</sequence>
<accession>A0AAV9YYV6</accession>
<feature type="region of interest" description="Disordered" evidence="1">
    <location>
        <begin position="1"/>
        <end position="38"/>
    </location>
</feature>
<organism evidence="2 3">
    <name type="scientific">Favolaschia claudopus</name>
    <dbReference type="NCBI Taxonomy" id="2862362"/>
    <lineage>
        <taxon>Eukaryota</taxon>
        <taxon>Fungi</taxon>
        <taxon>Dikarya</taxon>
        <taxon>Basidiomycota</taxon>
        <taxon>Agaricomycotina</taxon>
        <taxon>Agaricomycetes</taxon>
        <taxon>Agaricomycetidae</taxon>
        <taxon>Agaricales</taxon>
        <taxon>Marasmiineae</taxon>
        <taxon>Mycenaceae</taxon>
        <taxon>Favolaschia</taxon>
    </lineage>
</organism>
<dbReference type="EMBL" id="JAWWNJ010000280">
    <property type="protein sequence ID" value="KAK6966368.1"/>
    <property type="molecule type" value="Genomic_DNA"/>
</dbReference>
<evidence type="ECO:0000256" key="1">
    <source>
        <dbReference type="SAM" id="MobiDB-lite"/>
    </source>
</evidence>
<evidence type="ECO:0000313" key="3">
    <source>
        <dbReference type="Proteomes" id="UP001362999"/>
    </source>
</evidence>
<evidence type="ECO:0000313" key="2">
    <source>
        <dbReference type="EMBL" id="KAK6966368.1"/>
    </source>
</evidence>
<feature type="compositionally biased region" description="Basic residues" evidence="1">
    <location>
        <begin position="1"/>
        <end position="13"/>
    </location>
</feature>
<proteinExistence type="predicted"/>
<protein>
    <submittedName>
        <fullName evidence="2">Uncharacterized protein</fullName>
    </submittedName>
</protein>